<accession>A0A3S2XZM1</accession>
<evidence type="ECO:0000313" key="1">
    <source>
        <dbReference type="EMBL" id="RVT99951.1"/>
    </source>
</evidence>
<dbReference type="AlphaFoldDB" id="A0A3S2XZM1"/>
<dbReference type="OrthoDB" id="9808260at2"/>
<dbReference type="EMBL" id="SACK01000007">
    <property type="protein sequence ID" value="RVT99951.1"/>
    <property type="molecule type" value="Genomic_DNA"/>
</dbReference>
<dbReference type="Proteomes" id="UP000282759">
    <property type="component" value="Unassembled WGS sequence"/>
</dbReference>
<protein>
    <submittedName>
        <fullName evidence="1">Gliding motility protein RemB</fullName>
    </submittedName>
</protein>
<dbReference type="Gene3D" id="2.40.160.130">
    <property type="entry name" value="Capsule assembly protein Wzi"/>
    <property type="match status" value="1"/>
</dbReference>
<keyword evidence="2" id="KW-1185">Reference proteome</keyword>
<sequence>MLLITGVAYSQTTQLPYQYQFYQKFNADVFSVNNKAHTALKPFFIDSALTPRYDSIMSSAKYPNLKSWFLRKVFNEHVFDVKTDDFTFYGDFMVDLSIGRDIQGKRTTWLNTRGFQAGGTIGKKFSFYTSGYENQGRFAGYLMDYVDSLHIVPGQAYDREPQSQTKDWSYVTAVITYAPIKQLSFTLGQDKHFIGDGYRSLLLSDYASPYPFFRVTADLGPVQYTAIWAQMQDHNAIKTDSHSGLHTNNRRKWTAIHYIDWNITSRASLGFFNAYVVPESDDNGTRRGFDANFINPIFFASSIGSSKQPGNSIAGFNAKYKFLDKHAVYAQLLLDKVQGLEGGGSRTTKGYQAGVRGADIFGVRNLNYLFEYNTVDPYAYTGAERLSSYSSYAEPLAHPYGANFKEMLGILNYSIGKFDFQGKMIYAKYGIDVTATDNYGKNVTRPYNSTTAAGTSVGQGFDTSLKFAEGTISYIVNPRYNLRVEAGAIVRQQTNDAGTVNTTWLTFGVRTSFRNLYNDF</sequence>
<gene>
    <name evidence="1" type="ORF">EOD41_15245</name>
</gene>
<evidence type="ECO:0000313" key="2">
    <source>
        <dbReference type="Proteomes" id="UP000282759"/>
    </source>
</evidence>
<dbReference type="InterPro" id="IPR038636">
    <property type="entry name" value="Wzi_sf"/>
</dbReference>
<name>A0A3S2XZM1_9SPHI</name>
<reference evidence="1 2" key="1">
    <citation type="submission" date="2019-01" db="EMBL/GenBank/DDBJ databases">
        <authorList>
            <person name="Chen W.-M."/>
        </authorList>
    </citation>
    <scope>NUCLEOTIDE SEQUENCE [LARGE SCALE GENOMIC DNA]</scope>
    <source>
        <strain evidence="1 2">YBJ-36</strain>
    </source>
</reference>
<organism evidence="1 2">
    <name type="scientific">Mucilaginibacter limnophilus</name>
    <dbReference type="NCBI Taxonomy" id="1932778"/>
    <lineage>
        <taxon>Bacteria</taxon>
        <taxon>Pseudomonadati</taxon>
        <taxon>Bacteroidota</taxon>
        <taxon>Sphingobacteriia</taxon>
        <taxon>Sphingobacteriales</taxon>
        <taxon>Sphingobacteriaceae</taxon>
        <taxon>Mucilaginibacter</taxon>
    </lineage>
</organism>
<proteinExistence type="predicted"/>
<comment type="caution">
    <text evidence="1">The sequence shown here is derived from an EMBL/GenBank/DDBJ whole genome shotgun (WGS) entry which is preliminary data.</text>
</comment>